<keyword evidence="1" id="KW-0812">Transmembrane</keyword>
<evidence type="ECO:0000256" key="1">
    <source>
        <dbReference type="SAM" id="Phobius"/>
    </source>
</evidence>
<organism evidence="2 3">
    <name type="scientific">Linum tenue</name>
    <dbReference type="NCBI Taxonomy" id="586396"/>
    <lineage>
        <taxon>Eukaryota</taxon>
        <taxon>Viridiplantae</taxon>
        <taxon>Streptophyta</taxon>
        <taxon>Embryophyta</taxon>
        <taxon>Tracheophyta</taxon>
        <taxon>Spermatophyta</taxon>
        <taxon>Magnoliopsida</taxon>
        <taxon>eudicotyledons</taxon>
        <taxon>Gunneridae</taxon>
        <taxon>Pentapetalae</taxon>
        <taxon>rosids</taxon>
        <taxon>fabids</taxon>
        <taxon>Malpighiales</taxon>
        <taxon>Linaceae</taxon>
        <taxon>Linum</taxon>
    </lineage>
</organism>
<proteinExistence type="predicted"/>
<reference evidence="2" key="1">
    <citation type="submission" date="2022-08" db="EMBL/GenBank/DDBJ databases">
        <authorList>
            <person name="Gutierrez-Valencia J."/>
        </authorList>
    </citation>
    <scope>NUCLEOTIDE SEQUENCE</scope>
</reference>
<keyword evidence="1" id="KW-0472">Membrane</keyword>
<sequence length="112" mass="12617">MSNTKFLCSFQARGSFSGGVGIVAFITTLEYQTVCIILSVPLPLLPVDDQLDAILLQKIIVAGTYVVYRYMDLSIMRCFFICPMIVQLSMNLLQPIYIRASPRHYMAAFVLK</sequence>
<keyword evidence="1" id="KW-1133">Transmembrane helix</keyword>
<accession>A0AAV0RR28</accession>
<evidence type="ECO:0000313" key="2">
    <source>
        <dbReference type="EMBL" id="CAI0558984.1"/>
    </source>
</evidence>
<name>A0AAV0RR28_9ROSI</name>
<feature type="transmembrane region" description="Helical" evidence="1">
    <location>
        <begin position="54"/>
        <end position="71"/>
    </location>
</feature>
<keyword evidence="3" id="KW-1185">Reference proteome</keyword>
<dbReference type="Proteomes" id="UP001154282">
    <property type="component" value="Unassembled WGS sequence"/>
</dbReference>
<evidence type="ECO:0000313" key="3">
    <source>
        <dbReference type="Proteomes" id="UP001154282"/>
    </source>
</evidence>
<feature type="transmembrane region" description="Helical" evidence="1">
    <location>
        <begin position="20"/>
        <end position="42"/>
    </location>
</feature>
<comment type="caution">
    <text evidence="2">The sequence shown here is derived from an EMBL/GenBank/DDBJ whole genome shotgun (WGS) entry which is preliminary data.</text>
</comment>
<dbReference type="AlphaFoldDB" id="A0AAV0RR28"/>
<dbReference type="EMBL" id="CAMGYJ010000011">
    <property type="protein sequence ID" value="CAI0558984.1"/>
    <property type="molecule type" value="Genomic_DNA"/>
</dbReference>
<protein>
    <submittedName>
        <fullName evidence="2">Uncharacterized protein</fullName>
    </submittedName>
</protein>
<feature type="transmembrane region" description="Helical" evidence="1">
    <location>
        <begin position="78"/>
        <end position="98"/>
    </location>
</feature>
<gene>
    <name evidence="2" type="ORF">LITE_LOCUS49003</name>
</gene>